<comment type="similarity">
    <text evidence="1 3">Belongs to the short-chain dehydrogenases/reductases (SDR) family.</text>
</comment>
<dbReference type="SMART" id="SM00822">
    <property type="entry name" value="PKS_KR"/>
    <property type="match status" value="1"/>
</dbReference>
<evidence type="ECO:0000259" key="4">
    <source>
        <dbReference type="SMART" id="SM00822"/>
    </source>
</evidence>
<dbReference type="InterPro" id="IPR057326">
    <property type="entry name" value="KR_dom"/>
</dbReference>
<name>A0ABR6UCH6_9ACTN</name>
<dbReference type="SUPFAM" id="SSF51735">
    <property type="entry name" value="NAD(P)-binding Rossmann-fold domains"/>
    <property type="match status" value="1"/>
</dbReference>
<dbReference type="Pfam" id="PF00106">
    <property type="entry name" value="adh_short"/>
    <property type="match status" value="1"/>
</dbReference>
<dbReference type="Proteomes" id="UP000604001">
    <property type="component" value="Unassembled WGS sequence"/>
</dbReference>
<sequence length="242" mass="25832">MTSTRRLVVITGASSGIGAATARAFGTRGYPTLLLARRAELIEALEVPQSMARSVDVTDRAAMAAALDEARERFGEPDLLVNNAGVMPLGRVADQDPEEWRRLFDVNCLGLLTATQLVLASMVAARRGTVVNISSIAGHNVYPNHAVYSGTKFAVNAMTETMRREHAEDGVRFSVVSPGIVDTDLLVSVSDAAIKQSYEATKSRLDGGLDAETIAETIVGLYELPQDVCVREVVIAPTSQAS</sequence>
<proteinExistence type="inferred from homology"/>
<dbReference type="EMBL" id="JACMYC010000014">
    <property type="protein sequence ID" value="MBC2961975.1"/>
    <property type="molecule type" value="Genomic_DNA"/>
</dbReference>
<keyword evidence="2" id="KW-0560">Oxidoreductase</keyword>
<protein>
    <submittedName>
        <fullName evidence="5">SDR family oxidoreductase</fullName>
    </submittedName>
</protein>
<gene>
    <name evidence="5" type="ORF">H7344_16905</name>
</gene>
<dbReference type="InterPro" id="IPR020904">
    <property type="entry name" value="Sc_DH/Rdtase_CS"/>
</dbReference>
<evidence type="ECO:0000256" key="2">
    <source>
        <dbReference type="ARBA" id="ARBA00023002"/>
    </source>
</evidence>
<comment type="caution">
    <text evidence="5">The sequence shown here is derived from an EMBL/GenBank/DDBJ whole genome shotgun (WGS) entry which is preliminary data.</text>
</comment>
<evidence type="ECO:0000256" key="3">
    <source>
        <dbReference type="RuleBase" id="RU000363"/>
    </source>
</evidence>
<dbReference type="PROSITE" id="PS00061">
    <property type="entry name" value="ADH_SHORT"/>
    <property type="match status" value="1"/>
</dbReference>
<evidence type="ECO:0000313" key="5">
    <source>
        <dbReference type="EMBL" id="MBC2961975.1"/>
    </source>
</evidence>
<dbReference type="Gene3D" id="3.40.50.720">
    <property type="entry name" value="NAD(P)-binding Rossmann-like Domain"/>
    <property type="match status" value="1"/>
</dbReference>
<feature type="domain" description="Ketoreductase" evidence="4">
    <location>
        <begin position="6"/>
        <end position="184"/>
    </location>
</feature>
<reference evidence="5 6" key="1">
    <citation type="submission" date="2020-08" db="EMBL/GenBank/DDBJ databases">
        <title>novel species in genus Nocardioides.</title>
        <authorList>
            <person name="Zhang G."/>
        </authorList>
    </citation>
    <scope>NUCLEOTIDE SEQUENCE [LARGE SCALE GENOMIC DNA]</scope>
    <source>
        <strain evidence="5 6">SC8A-24</strain>
    </source>
</reference>
<evidence type="ECO:0000313" key="6">
    <source>
        <dbReference type="Proteomes" id="UP000604001"/>
    </source>
</evidence>
<dbReference type="RefSeq" id="WP_186347170.1">
    <property type="nucleotide sequence ID" value="NZ_BMMR01000001.1"/>
</dbReference>
<dbReference type="InterPro" id="IPR002347">
    <property type="entry name" value="SDR_fam"/>
</dbReference>
<dbReference type="InterPro" id="IPR036291">
    <property type="entry name" value="NAD(P)-bd_dom_sf"/>
</dbReference>
<accession>A0ABR6UCH6</accession>
<evidence type="ECO:0000256" key="1">
    <source>
        <dbReference type="ARBA" id="ARBA00006484"/>
    </source>
</evidence>
<dbReference type="PANTHER" id="PTHR43115:SF4">
    <property type="entry name" value="DEHYDROGENASE_REDUCTASE SDR FAMILY MEMBER 11"/>
    <property type="match status" value="1"/>
</dbReference>
<dbReference type="PRINTS" id="PR00081">
    <property type="entry name" value="GDHRDH"/>
</dbReference>
<organism evidence="5 6">
    <name type="scientific">Nocardioides deserti</name>
    <dbReference type="NCBI Taxonomy" id="1588644"/>
    <lineage>
        <taxon>Bacteria</taxon>
        <taxon>Bacillati</taxon>
        <taxon>Actinomycetota</taxon>
        <taxon>Actinomycetes</taxon>
        <taxon>Propionibacteriales</taxon>
        <taxon>Nocardioidaceae</taxon>
        <taxon>Nocardioides</taxon>
    </lineage>
</organism>
<keyword evidence="6" id="KW-1185">Reference proteome</keyword>
<dbReference type="PRINTS" id="PR00080">
    <property type="entry name" value="SDRFAMILY"/>
</dbReference>
<dbReference type="PANTHER" id="PTHR43115">
    <property type="entry name" value="DEHYDROGENASE/REDUCTASE SDR FAMILY MEMBER 11"/>
    <property type="match status" value="1"/>
</dbReference>